<organism evidence="1 2">
    <name type="scientific">Eumeta variegata</name>
    <name type="common">Bagworm moth</name>
    <name type="synonym">Eumeta japonica</name>
    <dbReference type="NCBI Taxonomy" id="151549"/>
    <lineage>
        <taxon>Eukaryota</taxon>
        <taxon>Metazoa</taxon>
        <taxon>Ecdysozoa</taxon>
        <taxon>Arthropoda</taxon>
        <taxon>Hexapoda</taxon>
        <taxon>Insecta</taxon>
        <taxon>Pterygota</taxon>
        <taxon>Neoptera</taxon>
        <taxon>Endopterygota</taxon>
        <taxon>Lepidoptera</taxon>
        <taxon>Glossata</taxon>
        <taxon>Ditrysia</taxon>
        <taxon>Tineoidea</taxon>
        <taxon>Psychidae</taxon>
        <taxon>Oiketicinae</taxon>
        <taxon>Eumeta</taxon>
    </lineage>
</organism>
<evidence type="ECO:0000313" key="2">
    <source>
        <dbReference type="Proteomes" id="UP000299102"/>
    </source>
</evidence>
<accession>A0A4C1ZEG3</accession>
<dbReference type="AlphaFoldDB" id="A0A4C1ZEG3"/>
<reference evidence="1 2" key="1">
    <citation type="journal article" date="2019" name="Commun. Biol.">
        <title>The bagworm genome reveals a unique fibroin gene that provides high tensile strength.</title>
        <authorList>
            <person name="Kono N."/>
            <person name="Nakamura H."/>
            <person name="Ohtoshi R."/>
            <person name="Tomita M."/>
            <person name="Numata K."/>
            <person name="Arakawa K."/>
        </authorList>
    </citation>
    <scope>NUCLEOTIDE SEQUENCE [LARGE SCALE GENOMIC DNA]</scope>
</reference>
<gene>
    <name evidence="1" type="ORF">EVAR_53758_1</name>
</gene>
<dbReference type="OrthoDB" id="7487383at2759"/>
<name>A0A4C1ZEG3_EUMVA</name>
<sequence length="178" mass="19867">MIELDQCSKEYGIGVVLTCNDGAQNTRLCLDLLITPQVAPGDTETLLALGFRHPLWRFQLQKHQLGCAVSNPGSNKLAKLLRKLKFDIMAPPLTHYADDLVSHPSIIDIAITKEWHLTTMVERCLRVVPASVNRRKLPANTLELLRAKKAALRHACAYPSRDNRSRAGFLTSCESTHD</sequence>
<keyword evidence="2" id="KW-1185">Reference proteome</keyword>
<dbReference type="Proteomes" id="UP000299102">
    <property type="component" value="Unassembled WGS sequence"/>
</dbReference>
<dbReference type="EMBL" id="BGZK01001743">
    <property type="protein sequence ID" value="GBP85533.1"/>
    <property type="molecule type" value="Genomic_DNA"/>
</dbReference>
<protein>
    <submittedName>
        <fullName evidence="1">Uncharacterized protein</fullName>
    </submittedName>
</protein>
<evidence type="ECO:0000313" key="1">
    <source>
        <dbReference type="EMBL" id="GBP85533.1"/>
    </source>
</evidence>
<comment type="caution">
    <text evidence="1">The sequence shown here is derived from an EMBL/GenBank/DDBJ whole genome shotgun (WGS) entry which is preliminary data.</text>
</comment>
<proteinExistence type="predicted"/>